<comment type="caution">
    <text evidence="2">The sequence shown here is derived from an EMBL/GenBank/DDBJ whole genome shotgun (WGS) entry which is preliminary data.</text>
</comment>
<dbReference type="InterPro" id="IPR012882">
    <property type="entry name" value="Fmp46"/>
</dbReference>
<dbReference type="EMBL" id="JAWDJX010000004">
    <property type="protein sequence ID" value="KAK3057242.1"/>
    <property type="molecule type" value="Genomic_DNA"/>
</dbReference>
<protein>
    <submittedName>
        <fullName evidence="2">Uncharacterized protein</fullName>
    </submittedName>
</protein>
<dbReference type="GO" id="GO:0016491">
    <property type="term" value="F:oxidoreductase activity"/>
    <property type="evidence" value="ECO:0007669"/>
    <property type="project" value="InterPro"/>
</dbReference>
<evidence type="ECO:0000313" key="2">
    <source>
        <dbReference type="EMBL" id="KAK3057242.1"/>
    </source>
</evidence>
<proteinExistence type="predicted"/>
<dbReference type="Proteomes" id="UP001271007">
    <property type="component" value="Unassembled WGS sequence"/>
</dbReference>
<evidence type="ECO:0000313" key="3">
    <source>
        <dbReference type="Proteomes" id="UP001271007"/>
    </source>
</evidence>
<name>A0AAJ0LW04_9PEZI</name>
<reference evidence="2" key="1">
    <citation type="submission" date="2023-04" db="EMBL/GenBank/DDBJ databases">
        <title>Black Yeasts Isolated from many extreme environments.</title>
        <authorList>
            <person name="Coleine C."/>
            <person name="Stajich J.E."/>
            <person name="Selbmann L."/>
        </authorList>
    </citation>
    <scope>NUCLEOTIDE SEQUENCE</scope>
    <source>
        <strain evidence="2">CCFEE 5312</strain>
    </source>
</reference>
<dbReference type="Pfam" id="PF07955">
    <property type="entry name" value="DUF1687"/>
    <property type="match status" value="1"/>
</dbReference>
<dbReference type="AlphaFoldDB" id="A0AAJ0LW04"/>
<feature type="region of interest" description="Disordered" evidence="1">
    <location>
        <begin position="39"/>
        <end position="60"/>
    </location>
</feature>
<gene>
    <name evidence="2" type="ORF">LTR09_002281</name>
</gene>
<keyword evidence="3" id="KW-1185">Reference proteome</keyword>
<evidence type="ECO:0000256" key="1">
    <source>
        <dbReference type="SAM" id="MobiDB-lite"/>
    </source>
</evidence>
<sequence>MNVFKNLFKERGVKDVITLFHAPNNPSSIRVHTMLKQASATASSHATEDQAADHGKQSKLERTDFDLGTNIVVEPRRERFRCI</sequence>
<dbReference type="GO" id="GO:0005739">
    <property type="term" value="C:mitochondrion"/>
    <property type="evidence" value="ECO:0007669"/>
    <property type="project" value="InterPro"/>
</dbReference>
<organism evidence="2 3">
    <name type="scientific">Extremus antarcticus</name>
    <dbReference type="NCBI Taxonomy" id="702011"/>
    <lineage>
        <taxon>Eukaryota</taxon>
        <taxon>Fungi</taxon>
        <taxon>Dikarya</taxon>
        <taxon>Ascomycota</taxon>
        <taxon>Pezizomycotina</taxon>
        <taxon>Dothideomycetes</taxon>
        <taxon>Dothideomycetidae</taxon>
        <taxon>Mycosphaerellales</taxon>
        <taxon>Extremaceae</taxon>
        <taxon>Extremus</taxon>
    </lineage>
</organism>
<accession>A0AAJ0LW04</accession>
<feature type="compositionally biased region" description="Basic and acidic residues" evidence="1">
    <location>
        <begin position="46"/>
        <end position="60"/>
    </location>
</feature>